<dbReference type="InterPro" id="IPR011011">
    <property type="entry name" value="Znf_FYVE_PHD"/>
</dbReference>
<feature type="compositionally biased region" description="Basic residues" evidence="5">
    <location>
        <begin position="859"/>
        <end position="879"/>
    </location>
</feature>
<protein>
    <recommendedName>
        <fullName evidence="6">PHD-type domain-containing protein</fullName>
    </recommendedName>
</protein>
<keyword evidence="2 4" id="KW-0863">Zinc-finger</keyword>
<dbReference type="SMART" id="SM00249">
    <property type="entry name" value="PHD"/>
    <property type="match status" value="2"/>
</dbReference>
<sequence length="1378" mass="144999">MPSWDGLKKKMANGTGTRSTRSRISSPHPGPNGNGNSGALEPSKTAANEGGKTALDLWLEPKVQSRPSYEDHGLVRHGVLENMRSLDDLPRPVSALQKRREGAGGSQPVRKIILRTSNARPASSSPAPPPPVTPTTVAPPSRESSSRRGTRESTAQKQRQEKSQEKDEETQQPPQPQQKPPVHPVKDELPAAATVIPVATPDPSVAIASTENSVARHALPGGRVAADFEDIHEAKAGVHTAASTTRTPLPVPGLRRSLPRATSSSRRTSVADDESSRLQGSGYADRSIFAPEYPALAAPAPFTPVFNDNSILPLVQQQEHTRSSDRLNIDRIVEAAVDDALNHHRYPTAWALRTLYDEKSPDPLFLELIKSVFTQTAEPAALREFAGLLRAAKRAGKKENQAWYYYGSTLPFPGAKPSPWASKVTLDLALVRERPVTAAPAPASAPATASTTAPATALASLPVAPPEEKKQSQEPVETTPAPAVAEETAAPAPVPAPAPVVPFAEVAAVAAAAAPTPARAPPASIPLDPETPSRRKRRSRKHRRSGDAMDVDDAGFPATPGSRRRAASDSSGLSELEQSPSLPSPTPIARRDVFMLDAVVADAAAADDDSAPNALRPIQQHRPGVARQQAASADTSQPTSPKAPAASTRDSTTTATATASSGNSSSSSSMPGRVSSPALPNPPKGKTKAGRGRGRGRGRGGRGRGGTLRSTPATVHEPEPVAATPSSDSDVEDGATIEARRQDARALTATQTSRVESFIRPSPADEPSSGSGRRQSAKKAPSALALAGAETPASSARQRKTRNSAVGIAGPGSSRVTRSGKRPIDEVDGTASSPAASTFPGDVASGPNSRAATPSLKPAAKKQRRNGPRVKSSPVKKKGGTAAGLPRPNVSEGPSGSFFAGMDENDENCSACGGVGDLVCCEECPRSFHFDCVDLDVTADLPDEWLCRICTTRKNPPTPVGPRGGFTSLINQLDRVNNQSFKLPQDIQTYFEGVRAGPEGDYESFDPNAPVALPKPRRRGVVDDGPDFFPVRDAEDRAILCHNCQAPTSKDRAIIPCSVCGLHWHLDCVNPPLAIPPVVRTWVCPAHPGDLLENQPGGLGPAHRYRKIKGASVIDAEYSRGMRNNGFIEIYDDGPPEEDSGWRHMDTFGRVHRVPESGIVLDFIDNVHKAVGKRPIAESAEATPRQHSPAQAPATPAASVPETQPTTQQPVQHRFDARPIQEAQAALNLASLSGTNNAGGLDTLAELLLANADQSVLNLMARGSADSIASGNISTMDAQSLRAMKAQLEAMTQTINSRLRLASGSEPASTGTQRARARTSAGTNSPALSEGMTSEPIKNEGAEHDLPTPATIAADSGDMNTGMLGKSSPANDSAMDLD</sequence>
<evidence type="ECO:0000256" key="2">
    <source>
        <dbReference type="ARBA" id="ARBA00022771"/>
    </source>
</evidence>
<dbReference type="CDD" id="cd15534">
    <property type="entry name" value="PHD2_PHF12_Rco1"/>
    <property type="match status" value="1"/>
</dbReference>
<feature type="region of interest" description="Disordered" evidence="5">
    <location>
        <begin position="1177"/>
        <end position="1212"/>
    </location>
</feature>
<dbReference type="Pfam" id="PF00628">
    <property type="entry name" value="PHD"/>
    <property type="match status" value="1"/>
</dbReference>
<evidence type="ECO:0000313" key="7">
    <source>
        <dbReference type="EMBL" id="KAH7349913.1"/>
    </source>
</evidence>
<feature type="compositionally biased region" description="Low complexity" evidence="5">
    <location>
        <begin position="778"/>
        <end position="789"/>
    </location>
</feature>
<dbReference type="GO" id="GO:0006357">
    <property type="term" value="P:regulation of transcription by RNA polymerase II"/>
    <property type="evidence" value="ECO:0007669"/>
    <property type="project" value="TreeGrafter"/>
</dbReference>
<keyword evidence="8" id="KW-1185">Reference proteome</keyword>
<dbReference type="EMBL" id="JAGPXD010000006">
    <property type="protein sequence ID" value="KAH7349913.1"/>
    <property type="molecule type" value="Genomic_DNA"/>
</dbReference>
<evidence type="ECO:0000313" key="8">
    <source>
        <dbReference type="Proteomes" id="UP000813385"/>
    </source>
</evidence>
<evidence type="ECO:0000259" key="6">
    <source>
        <dbReference type="PROSITE" id="PS50016"/>
    </source>
</evidence>
<keyword evidence="1" id="KW-0479">Metal-binding</keyword>
<feature type="compositionally biased region" description="Basic residues" evidence="5">
    <location>
        <begin position="685"/>
        <end position="702"/>
    </location>
</feature>
<feature type="compositionally biased region" description="Basic residues" evidence="5">
    <location>
        <begin position="534"/>
        <end position="544"/>
    </location>
</feature>
<keyword evidence="3" id="KW-0862">Zinc</keyword>
<feature type="region of interest" description="Disordered" evidence="5">
    <location>
        <begin position="81"/>
        <end position="197"/>
    </location>
</feature>
<evidence type="ECO:0000256" key="5">
    <source>
        <dbReference type="SAM" id="MobiDB-lite"/>
    </source>
</evidence>
<dbReference type="PROSITE" id="PS50016">
    <property type="entry name" value="ZF_PHD_2"/>
    <property type="match status" value="1"/>
</dbReference>
<name>A0A8K0T7P3_9PEZI</name>
<dbReference type="InterPro" id="IPR013083">
    <property type="entry name" value="Znf_RING/FYVE/PHD"/>
</dbReference>
<gene>
    <name evidence="7" type="ORF">B0T11DRAFT_135807</name>
</gene>
<dbReference type="Gene3D" id="3.30.40.10">
    <property type="entry name" value="Zinc/RING finger domain, C3HC4 (zinc finger)"/>
    <property type="match status" value="2"/>
</dbReference>
<feature type="compositionally biased region" description="Low complexity" evidence="5">
    <location>
        <begin position="14"/>
        <end position="27"/>
    </location>
</feature>
<proteinExistence type="predicted"/>
<dbReference type="PANTHER" id="PTHR47636">
    <property type="entry name" value="TRANSCRIPTIONAL REGULATORY PROTEIN RCO1"/>
    <property type="match status" value="1"/>
</dbReference>
<feature type="compositionally biased region" description="Low complexity" evidence="5">
    <location>
        <begin position="254"/>
        <end position="268"/>
    </location>
</feature>
<feature type="compositionally biased region" description="Polar residues" evidence="5">
    <location>
        <begin position="629"/>
        <end position="640"/>
    </location>
</feature>
<feature type="domain" description="PHD-type" evidence="6">
    <location>
        <begin position="906"/>
        <end position="953"/>
    </location>
</feature>
<feature type="region of interest" description="Disordered" evidence="5">
    <location>
        <begin position="1"/>
        <end position="53"/>
    </location>
</feature>
<feature type="compositionally biased region" description="Low complexity" evidence="5">
    <location>
        <begin position="474"/>
        <end position="491"/>
    </location>
</feature>
<comment type="caution">
    <text evidence="7">The sequence shown here is derived from an EMBL/GenBank/DDBJ whole genome shotgun (WGS) entry which is preliminary data.</text>
</comment>
<feature type="region of interest" description="Disordered" evidence="5">
    <location>
        <begin position="515"/>
        <end position="588"/>
    </location>
</feature>
<feature type="region of interest" description="Disordered" evidence="5">
    <location>
        <begin position="464"/>
        <end position="493"/>
    </location>
</feature>
<dbReference type="InterPro" id="IPR001965">
    <property type="entry name" value="Znf_PHD"/>
</dbReference>
<dbReference type="PANTHER" id="PTHR47636:SF1">
    <property type="entry name" value="TRANSCRIPTIONAL REGULATORY PROTEIN RCO1"/>
    <property type="match status" value="1"/>
</dbReference>
<feature type="region of interest" description="Disordered" evidence="5">
    <location>
        <begin position="1299"/>
        <end position="1378"/>
    </location>
</feature>
<dbReference type="OrthoDB" id="5876363at2759"/>
<dbReference type="PROSITE" id="PS01359">
    <property type="entry name" value="ZF_PHD_1"/>
    <property type="match status" value="1"/>
</dbReference>
<feature type="compositionally biased region" description="Low complexity" evidence="5">
    <location>
        <begin position="134"/>
        <end position="143"/>
    </location>
</feature>
<dbReference type="GO" id="GO:0032221">
    <property type="term" value="C:Rpd3S complex"/>
    <property type="evidence" value="ECO:0007669"/>
    <property type="project" value="TreeGrafter"/>
</dbReference>
<feature type="region of interest" description="Disordered" evidence="5">
    <location>
        <begin position="606"/>
        <end position="899"/>
    </location>
</feature>
<accession>A0A8K0T7P3</accession>
<feature type="compositionally biased region" description="Low complexity" evidence="5">
    <location>
        <begin position="1189"/>
        <end position="1210"/>
    </location>
</feature>
<evidence type="ECO:0000256" key="1">
    <source>
        <dbReference type="ARBA" id="ARBA00022723"/>
    </source>
</evidence>
<dbReference type="Proteomes" id="UP000813385">
    <property type="component" value="Unassembled WGS sequence"/>
</dbReference>
<evidence type="ECO:0000256" key="4">
    <source>
        <dbReference type="PROSITE-ProRule" id="PRU00146"/>
    </source>
</evidence>
<dbReference type="InterPro" id="IPR052819">
    <property type="entry name" value="Chromatin_regulatory_protein"/>
</dbReference>
<feature type="compositionally biased region" description="Low complexity" evidence="5">
    <location>
        <begin position="643"/>
        <end position="669"/>
    </location>
</feature>
<feature type="region of interest" description="Disordered" evidence="5">
    <location>
        <begin position="239"/>
        <end position="279"/>
    </location>
</feature>
<organism evidence="7 8">
    <name type="scientific">Plectosphaerella cucumerina</name>
    <dbReference type="NCBI Taxonomy" id="40658"/>
    <lineage>
        <taxon>Eukaryota</taxon>
        <taxon>Fungi</taxon>
        <taxon>Dikarya</taxon>
        <taxon>Ascomycota</taxon>
        <taxon>Pezizomycotina</taxon>
        <taxon>Sordariomycetes</taxon>
        <taxon>Hypocreomycetidae</taxon>
        <taxon>Glomerellales</taxon>
        <taxon>Plectosphaerellaceae</taxon>
        <taxon>Plectosphaerella</taxon>
    </lineage>
</organism>
<dbReference type="InterPro" id="IPR019787">
    <property type="entry name" value="Znf_PHD-finger"/>
</dbReference>
<reference evidence="7" key="1">
    <citation type="journal article" date="2021" name="Nat. Commun.">
        <title>Genetic determinants of endophytism in the Arabidopsis root mycobiome.</title>
        <authorList>
            <person name="Mesny F."/>
            <person name="Miyauchi S."/>
            <person name="Thiergart T."/>
            <person name="Pickel B."/>
            <person name="Atanasova L."/>
            <person name="Karlsson M."/>
            <person name="Huettel B."/>
            <person name="Barry K.W."/>
            <person name="Haridas S."/>
            <person name="Chen C."/>
            <person name="Bauer D."/>
            <person name="Andreopoulos W."/>
            <person name="Pangilinan J."/>
            <person name="LaButti K."/>
            <person name="Riley R."/>
            <person name="Lipzen A."/>
            <person name="Clum A."/>
            <person name="Drula E."/>
            <person name="Henrissat B."/>
            <person name="Kohler A."/>
            <person name="Grigoriev I.V."/>
            <person name="Martin F.M."/>
            <person name="Hacquard S."/>
        </authorList>
    </citation>
    <scope>NUCLEOTIDE SEQUENCE</scope>
    <source>
        <strain evidence="7">MPI-CAGE-AT-0016</strain>
    </source>
</reference>
<feature type="compositionally biased region" description="Pro residues" evidence="5">
    <location>
        <begin position="173"/>
        <end position="183"/>
    </location>
</feature>
<evidence type="ECO:0000256" key="3">
    <source>
        <dbReference type="ARBA" id="ARBA00022833"/>
    </source>
</evidence>
<feature type="compositionally biased region" description="Basic and acidic residues" evidence="5">
    <location>
        <begin position="1337"/>
        <end position="1346"/>
    </location>
</feature>
<dbReference type="GO" id="GO:0008270">
    <property type="term" value="F:zinc ion binding"/>
    <property type="evidence" value="ECO:0007669"/>
    <property type="project" value="UniProtKB-KW"/>
</dbReference>
<dbReference type="SUPFAM" id="SSF57903">
    <property type="entry name" value="FYVE/PHD zinc finger"/>
    <property type="match status" value="2"/>
</dbReference>
<feature type="compositionally biased region" description="Low complexity" evidence="5">
    <location>
        <begin position="568"/>
        <end position="581"/>
    </location>
</feature>
<dbReference type="InterPro" id="IPR019786">
    <property type="entry name" value="Zinc_finger_PHD-type_CS"/>
</dbReference>